<dbReference type="EMBL" id="JABSTV010001252">
    <property type="protein sequence ID" value="KAH7948414.1"/>
    <property type="molecule type" value="Genomic_DNA"/>
</dbReference>
<keyword evidence="4" id="KW-1185">Reference proteome</keyword>
<evidence type="ECO:0000259" key="2">
    <source>
        <dbReference type="Pfam" id="PF20700"/>
    </source>
</evidence>
<reference evidence="3" key="2">
    <citation type="submission" date="2021-09" db="EMBL/GenBank/DDBJ databases">
        <authorList>
            <person name="Jia N."/>
            <person name="Wang J."/>
            <person name="Shi W."/>
            <person name="Du L."/>
            <person name="Sun Y."/>
            <person name="Zhan W."/>
            <person name="Jiang J."/>
            <person name="Wang Q."/>
            <person name="Zhang B."/>
            <person name="Ji P."/>
            <person name="Sakyi L.B."/>
            <person name="Cui X."/>
            <person name="Yuan T."/>
            <person name="Jiang B."/>
            <person name="Yang W."/>
            <person name="Lam T.T.-Y."/>
            <person name="Chang Q."/>
            <person name="Ding S."/>
            <person name="Wang X."/>
            <person name="Zhu J."/>
            <person name="Ruan X."/>
            <person name="Zhao L."/>
            <person name="Wei J."/>
            <person name="Que T."/>
            <person name="Du C."/>
            <person name="Cheng J."/>
            <person name="Dai P."/>
            <person name="Han X."/>
            <person name="Huang E."/>
            <person name="Gao Y."/>
            <person name="Liu J."/>
            <person name="Shao H."/>
            <person name="Ye R."/>
            <person name="Li L."/>
            <person name="Wei W."/>
            <person name="Wang X."/>
            <person name="Wang C."/>
            <person name="Huo Q."/>
            <person name="Li W."/>
            <person name="Guo W."/>
            <person name="Chen H."/>
            <person name="Chen S."/>
            <person name="Zhou L."/>
            <person name="Zhou L."/>
            <person name="Ni X."/>
            <person name="Tian J."/>
            <person name="Zhou Y."/>
            <person name="Sheng Y."/>
            <person name="Liu T."/>
            <person name="Pan Y."/>
            <person name="Xia L."/>
            <person name="Li J."/>
            <person name="Zhao F."/>
            <person name="Cao W."/>
        </authorList>
    </citation>
    <scope>NUCLEOTIDE SEQUENCE</scope>
    <source>
        <strain evidence="3">Rsan-2018</strain>
        <tissue evidence="3">Larvae</tissue>
    </source>
</reference>
<feature type="domain" description="Mutator-like transposase" evidence="2">
    <location>
        <begin position="171"/>
        <end position="468"/>
    </location>
</feature>
<organism evidence="3 4">
    <name type="scientific">Rhipicephalus sanguineus</name>
    <name type="common">Brown dog tick</name>
    <name type="synonym">Ixodes sanguineus</name>
    <dbReference type="NCBI Taxonomy" id="34632"/>
    <lineage>
        <taxon>Eukaryota</taxon>
        <taxon>Metazoa</taxon>
        <taxon>Ecdysozoa</taxon>
        <taxon>Arthropoda</taxon>
        <taxon>Chelicerata</taxon>
        <taxon>Arachnida</taxon>
        <taxon>Acari</taxon>
        <taxon>Parasitiformes</taxon>
        <taxon>Ixodida</taxon>
        <taxon>Ixodoidea</taxon>
        <taxon>Ixodidae</taxon>
        <taxon>Rhipicephalinae</taxon>
        <taxon>Rhipicephalus</taxon>
        <taxon>Rhipicephalus</taxon>
    </lineage>
</organism>
<dbReference type="AlphaFoldDB" id="A0A9D4PPA5"/>
<protein>
    <recommendedName>
        <fullName evidence="2">Mutator-like transposase domain-containing protein</fullName>
    </recommendedName>
</protein>
<evidence type="ECO:0000256" key="1">
    <source>
        <dbReference type="SAM" id="MobiDB-lite"/>
    </source>
</evidence>
<feature type="region of interest" description="Disordered" evidence="1">
    <location>
        <begin position="142"/>
        <end position="176"/>
    </location>
</feature>
<evidence type="ECO:0000313" key="4">
    <source>
        <dbReference type="Proteomes" id="UP000821837"/>
    </source>
</evidence>
<gene>
    <name evidence="3" type="ORF">HPB52_021981</name>
</gene>
<dbReference type="Proteomes" id="UP000821837">
    <property type="component" value="Chromosome 6"/>
</dbReference>
<dbReference type="Pfam" id="PF20700">
    <property type="entry name" value="Mutator"/>
    <property type="match status" value="1"/>
</dbReference>
<reference evidence="3" key="1">
    <citation type="journal article" date="2020" name="Cell">
        <title>Large-Scale Comparative Analyses of Tick Genomes Elucidate Their Genetic Diversity and Vector Capacities.</title>
        <authorList>
            <consortium name="Tick Genome and Microbiome Consortium (TIGMIC)"/>
            <person name="Jia N."/>
            <person name="Wang J."/>
            <person name="Shi W."/>
            <person name="Du L."/>
            <person name="Sun Y."/>
            <person name="Zhan W."/>
            <person name="Jiang J.F."/>
            <person name="Wang Q."/>
            <person name="Zhang B."/>
            <person name="Ji P."/>
            <person name="Bell-Sakyi L."/>
            <person name="Cui X.M."/>
            <person name="Yuan T.T."/>
            <person name="Jiang B.G."/>
            <person name="Yang W.F."/>
            <person name="Lam T.T."/>
            <person name="Chang Q.C."/>
            <person name="Ding S.J."/>
            <person name="Wang X.J."/>
            <person name="Zhu J.G."/>
            <person name="Ruan X.D."/>
            <person name="Zhao L."/>
            <person name="Wei J.T."/>
            <person name="Ye R.Z."/>
            <person name="Que T.C."/>
            <person name="Du C.H."/>
            <person name="Zhou Y.H."/>
            <person name="Cheng J.X."/>
            <person name="Dai P.F."/>
            <person name="Guo W.B."/>
            <person name="Han X.H."/>
            <person name="Huang E.J."/>
            <person name="Li L.F."/>
            <person name="Wei W."/>
            <person name="Gao Y.C."/>
            <person name="Liu J.Z."/>
            <person name="Shao H.Z."/>
            <person name="Wang X."/>
            <person name="Wang C.C."/>
            <person name="Yang T.C."/>
            <person name="Huo Q.B."/>
            <person name="Li W."/>
            <person name="Chen H.Y."/>
            <person name="Chen S.E."/>
            <person name="Zhou L.G."/>
            <person name="Ni X.B."/>
            <person name="Tian J.H."/>
            <person name="Sheng Y."/>
            <person name="Liu T."/>
            <person name="Pan Y.S."/>
            <person name="Xia L.Y."/>
            <person name="Li J."/>
            <person name="Zhao F."/>
            <person name="Cao W.C."/>
        </authorList>
    </citation>
    <scope>NUCLEOTIDE SEQUENCE</scope>
    <source>
        <strain evidence="3">Rsan-2018</strain>
    </source>
</reference>
<name>A0A9D4PPA5_RHISA</name>
<dbReference type="InterPro" id="IPR049012">
    <property type="entry name" value="Mutator_transp_dom"/>
</dbReference>
<comment type="caution">
    <text evidence="3">The sequence shown here is derived from an EMBL/GenBank/DDBJ whole genome shotgun (WGS) entry which is preliminary data.</text>
</comment>
<dbReference type="VEuPathDB" id="VectorBase:RSAN_042710"/>
<sequence length="489" mass="53980">MAAPQNVRILDGLGSGGISPTEQLLHCPNIFSQTLVWMFGAGIQLTPHTVVVVDRLELCSEVRDKLVPRLERGLETSPSFRGTCQGNGQNLLEQMEVRDAVNEPVNGEVVEKISDRSPGGLPGERWHIQLGQGGRGLRACKSVAHGSKKGKKSPGAKPGRSREEARGDPETMKQSCQTERRVGFWSEYTFKCNGCAENRKVTTDPVAEPTPLTDKTALGVNDAAVWGFMSIGSGHSHLEEAMSVMEIPTMSKGAFLRREESIDVEGTLIKEMTEAGEEEKMLAEAAGDFCEDGTTPWITVVVDGGWSHRSHGHRYSANSGVAVIVGKRTQKLLYLGVRNKLCSTCEYYAKKGERKEHSCYRNWDQSSGAMEADILVEGFQRSTEMHGVQYRTFIGDGDSSVYYQLQTRVDYGRFIKKNECANHVVKCYTSRLYSIAKESKGTRSLLSGPRMKRIKNGARKAVSHYPKFCAILKAASKTSTKKRQGLFKS</sequence>
<evidence type="ECO:0000313" key="3">
    <source>
        <dbReference type="EMBL" id="KAH7948414.1"/>
    </source>
</evidence>
<feature type="compositionally biased region" description="Basic and acidic residues" evidence="1">
    <location>
        <begin position="160"/>
        <end position="171"/>
    </location>
</feature>
<accession>A0A9D4PPA5</accession>
<proteinExistence type="predicted"/>